<dbReference type="PANTHER" id="PTHR30478">
    <property type="entry name" value="DNA POLYMERASE III SUBUNIT BETA"/>
    <property type="match status" value="1"/>
</dbReference>
<dbReference type="KEGG" id="kal:KALB_4863"/>
<evidence type="ECO:0000313" key="11">
    <source>
        <dbReference type="EMBL" id="AHH98225.1"/>
    </source>
</evidence>
<dbReference type="GO" id="GO:0003677">
    <property type="term" value="F:DNA binding"/>
    <property type="evidence" value="ECO:0007669"/>
    <property type="project" value="UniProtKB-KW"/>
</dbReference>
<name>W5WBT6_9PSEU</name>
<evidence type="ECO:0000256" key="5">
    <source>
        <dbReference type="ARBA" id="ARBA00022695"/>
    </source>
</evidence>
<dbReference type="Pfam" id="PF00712">
    <property type="entry name" value="DNA_pol3_beta"/>
    <property type="match status" value="1"/>
</dbReference>
<dbReference type="STRING" id="1449976.KALB_4863"/>
<dbReference type="RefSeq" id="WP_025358254.1">
    <property type="nucleotide sequence ID" value="NZ_CP007155.1"/>
</dbReference>
<dbReference type="InterPro" id="IPR046938">
    <property type="entry name" value="DNA_clamp_sf"/>
</dbReference>
<comment type="subcellular location">
    <subcellularLocation>
        <location evidence="1">Cytoplasm</location>
    </subcellularLocation>
</comment>
<evidence type="ECO:0000259" key="10">
    <source>
        <dbReference type="Pfam" id="PF02767"/>
    </source>
</evidence>
<accession>W5WBT6</accession>
<dbReference type="SUPFAM" id="SSF55979">
    <property type="entry name" value="DNA clamp"/>
    <property type="match status" value="3"/>
</dbReference>
<dbReference type="InterPro" id="IPR022637">
    <property type="entry name" value="DNA_polIII_beta_cen"/>
</dbReference>
<evidence type="ECO:0000313" key="12">
    <source>
        <dbReference type="Proteomes" id="UP000019225"/>
    </source>
</evidence>
<dbReference type="Pfam" id="PF02767">
    <property type="entry name" value="DNA_pol3_beta_2"/>
    <property type="match status" value="1"/>
</dbReference>
<evidence type="ECO:0000256" key="3">
    <source>
        <dbReference type="ARBA" id="ARBA00022490"/>
    </source>
</evidence>
<evidence type="ECO:0000256" key="2">
    <source>
        <dbReference type="ARBA" id="ARBA00010752"/>
    </source>
</evidence>
<dbReference type="InterPro" id="IPR001001">
    <property type="entry name" value="DNA_polIII_beta"/>
</dbReference>
<keyword evidence="7" id="KW-0239">DNA-directed DNA polymerase</keyword>
<dbReference type="HOGENOM" id="CLU_038149_1_1_11"/>
<dbReference type="GO" id="GO:0006271">
    <property type="term" value="P:DNA strand elongation involved in DNA replication"/>
    <property type="evidence" value="ECO:0007669"/>
    <property type="project" value="TreeGrafter"/>
</dbReference>
<dbReference type="AlphaFoldDB" id="W5WBT6"/>
<evidence type="ECO:0000259" key="9">
    <source>
        <dbReference type="Pfam" id="PF00712"/>
    </source>
</evidence>
<dbReference type="eggNOG" id="COG0592">
    <property type="taxonomic scope" value="Bacteria"/>
</dbReference>
<keyword evidence="3" id="KW-0963">Cytoplasm</keyword>
<keyword evidence="6" id="KW-0235">DNA replication</keyword>
<gene>
    <name evidence="11" type="ORF">KALB_4863</name>
</gene>
<dbReference type="OrthoDB" id="468978at2"/>
<reference evidence="11 12" key="1">
    <citation type="journal article" date="2014" name="BMC Genomics">
        <title>Complete genome sequence of producer of the glycopeptide antibiotic Aculeximycin Kutzneria albida DSM 43870T, a representative of minor genus of Pseudonocardiaceae.</title>
        <authorList>
            <person name="Rebets Y."/>
            <person name="Tokovenko B."/>
            <person name="Lushchyk I."/>
            <person name="Ruckert C."/>
            <person name="Zaburannyi N."/>
            <person name="Bechthold A."/>
            <person name="Kalinowski J."/>
            <person name="Luzhetskyy A."/>
        </authorList>
    </citation>
    <scope>NUCLEOTIDE SEQUENCE [LARGE SCALE GENOMIC DNA]</scope>
    <source>
        <strain evidence="11">DSM 43870</strain>
    </source>
</reference>
<proteinExistence type="inferred from homology"/>
<protein>
    <recommendedName>
        <fullName evidence="13">DNA polymerase III subunit beta</fullName>
    </recommendedName>
</protein>
<dbReference type="GO" id="GO:0005737">
    <property type="term" value="C:cytoplasm"/>
    <property type="evidence" value="ECO:0007669"/>
    <property type="project" value="UniProtKB-SubCell"/>
</dbReference>
<organism evidence="11 12">
    <name type="scientific">Kutzneria albida DSM 43870</name>
    <dbReference type="NCBI Taxonomy" id="1449976"/>
    <lineage>
        <taxon>Bacteria</taxon>
        <taxon>Bacillati</taxon>
        <taxon>Actinomycetota</taxon>
        <taxon>Actinomycetes</taxon>
        <taxon>Pseudonocardiales</taxon>
        <taxon>Pseudonocardiaceae</taxon>
        <taxon>Kutzneria</taxon>
    </lineage>
</organism>
<evidence type="ECO:0000256" key="7">
    <source>
        <dbReference type="ARBA" id="ARBA00022932"/>
    </source>
</evidence>
<dbReference type="InterPro" id="IPR022634">
    <property type="entry name" value="DNA_polIII_beta_N"/>
</dbReference>
<dbReference type="CDD" id="cd00140">
    <property type="entry name" value="beta_clamp"/>
    <property type="match status" value="1"/>
</dbReference>
<comment type="similarity">
    <text evidence="2">Belongs to the beta sliding clamp family.</text>
</comment>
<dbReference type="Gene3D" id="3.10.150.10">
    <property type="entry name" value="DNA Polymerase III, subunit A, domain 2"/>
    <property type="match status" value="3"/>
</dbReference>
<dbReference type="GO" id="GO:0008408">
    <property type="term" value="F:3'-5' exonuclease activity"/>
    <property type="evidence" value="ECO:0007669"/>
    <property type="project" value="InterPro"/>
</dbReference>
<dbReference type="EMBL" id="CP007155">
    <property type="protein sequence ID" value="AHH98225.1"/>
    <property type="molecule type" value="Genomic_DNA"/>
</dbReference>
<keyword evidence="8" id="KW-0238">DNA-binding</keyword>
<dbReference type="GO" id="GO:0003887">
    <property type="term" value="F:DNA-directed DNA polymerase activity"/>
    <property type="evidence" value="ECO:0007669"/>
    <property type="project" value="UniProtKB-KW"/>
</dbReference>
<dbReference type="GO" id="GO:0009360">
    <property type="term" value="C:DNA polymerase III complex"/>
    <property type="evidence" value="ECO:0007669"/>
    <property type="project" value="InterPro"/>
</dbReference>
<evidence type="ECO:0000256" key="8">
    <source>
        <dbReference type="ARBA" id="ARBA00023125"/>
    </source>
</evidence>
<sequence length="389" mass="41234">MNLRARIEHRHLADAMSWTAKRADGFGLSPILAGVLIESVGDELRFSASGADVSAVATVPAIIDTPGRVLVSARLMDRIVKVAPTGTVVLNELPDGQLRMTAGGTFGLPTMPTEDYPQLPELPPVVGEIPEADWAAAVRQVAIAAGGKDSAPHWLACILIELGDNLTMVATNRHQLSTIDLPWQPTLDGAPGTRLLIPAATLADHAKALRGDGNLTLHHSEGAGVLGISSPGRHATIRLAVDEFAQNWRRIIPANPPINIAVPATDLDAALRRAEALGDQPEGNILIELEPGELHVVVDQPAVTGGTGRETLLIDYDGEPVEARVRIGYLRNAVAQVGNSQTAVLGITNYKTAVVVRRLRPDGTQATTSTQLVMPIRLDAPPVQVRRAA</sequence>
<evidence type="ECO:0000256" key="6">
    <source>
        <dbReference type="ARBA" id="ARBA00022705"/>
    </source>
</evidence>
<keyword evidence="5" id="KW-0548">Nucleotidyltransferase</keyword>
<keyword evidence="4" id="KW-0808">Transferase</keyword>
<evidence type="ECO:0000256" key="4">
    <source>
        <dbReference type="ARBA" id="ARBA00022679"/>
    </source>
</evidence>
<dbReference type="SMART" id="SM00480">
    <property type="entry name" value="POL3Bc"/>
    <property type="match status" value="1"/>
</dbReference>
<evidence type="ECO:0008006" key="13">
    <source>
        <dbReference type="Google" id="ProtNLM"/>
    </source>
</evidence>
<evidence type="ECO:0000256" key="1">
    <source>
        <dbReference type="ARBA" id="ARBA00004496"/>
    </source>
</evidence>
<feature type="domain" description="DNA polymerase III beta sliding clamp N-terminal" evidence="9">
    <location>
        <begin position="6"/>
        <end position="120"/>
    </location>
</feature>
<keyword evidence="12" id="KW-1185">Reference proteome</keyword>
<dbReference type="PANTHER" id="PTHR30478:SF0">
    <property type="entry name" value="BETA SLIDING CLAMP"/>
    <property type="match status" value="1"/>
</dbReference>
<feature type="domain" description="DNA polymerase III beta sliding clamp central" evidence="10">
    <location>
        <begin position="129"/>
        <end position="222"/>
    </location>
</feature>
<dbReference type="Proteomes" id="UP000019225">
    <property type="component" value="Chromosome"/>
</dbReference>